<reference evidence="1 2" key="1">
    <citation type="journal article" date="2015" name="Genome Announc.">
        <title>Expanding the biotechnology potential of lactobacilli through comparative genomics of 213 strains and associated genera.</title>
        <authorList>
            <person name="Sun Z."/>
            <person name="Harris H.M."/>
            <person name="McCann A."/>
            <person name="Guo C."/>
            <person name="Argimon S."/>
            <person name="Zhang W."/>
            <person name="Yang X."/>
            <person name="Jeffery I.B."/>
            <person name="Cooney J.C."/>
            <person name="Kagawa T.F."/>
            <person name="Liu W."/>
            <person name="Song Y."/>
            <person name="Salvetti E."/>
            <person name="Wrobel A."/>
            <person name="Rasinkangas P."/>
            <person name="Parkhill J."/>
            <person name="Rea M.C."/>
            <person name="O'Sullivan O."/>
            <person name="Ritari J."/>
            <person name="Douillard F.P."/>
            <person name="Paul Ross R."/>
            <person name="Yang R."/>
            <person name="Briner A.E."/>
            <person name="Felis G.E."/>
            <person name="de Vos W.M."/>
            <person name="Barrangou R."/>
            <person name="Klaenhammer T.R."/>
            <person name="Caufield P.W."/>
            <person name="Cui Y."/>
            <person name="Zhang H."/>
            <person name="O'Toole P.W."/>
        </authorList>
    </citation>
    <scope>NUCLEOTIDE SEQUENCE [LARGE SCALE GENOMIC DNA]</scope>
    <source>
        <strain evidence="1 2">DSM 20623</strain>
    </source>
</reference>
<protein>
    <submittedName>
        <fullName evidence="1">Uncharacterized protein</fullName>
    </submittedName>
</protein>
<proteinExistence type="predicted"/>
<dbReference type="PATRIC" id="fig|1449336.4.peg.2126"/>
<evidence type="ECO:0000313" key="1">
    <source>
        <dbReference type="EMBL" id="KRN54506.1"/>
    </source>
</evidence>
<dbReference type="Pfam" id="PF07408">
    <property type="entry name" value="DUF1507"/>
    <property type="match status" value="1"/>
</dbReference>
<dbReference type="SUPFAM" id="SSF140404">
    <property type="entry name" value="EF2458-like"/>
    <property type="match status" value="1"/>
</dbReference>
<dbReference type="InterPro" id="IPR009983">
    <property type="entry name" value="UPF0358"/>
</dbReference>
<evidence type="ECO:0000313" key="2">
    <source>
        <dbReference type="Proteomes" id="UP000051658"/>
    </source>
</evidence>
<dbReference type="NCBIfam" id="NF010187">
    <property type="entry name" value="PRK13666.1"/>
    <property type="match status" value="1"/>
</dbReference>
<comment type="caution">
    <text evidence="1">The sequence shown here is derived from an EMBL/GenBank/DDBJ whole genome shotgun (WGS) entry which is preliminary data.</text>
</comment>
<dbReference type="EMBL" id="JQBS01000035">
    <property type="protein sequence ID" value="KRN54506.1"/>
    <property type="molecule type" value="Genomic_DNA"/>
</dbReference>
<dbReference type="GeneID" id="89589080"/>
<keyword evidence="2" id="KW-1185">Reference proteome</keyword>
<dbReference type="Gene3D" id="1.10.287.750">
    <property type="entry name" value="SO2669-like"/>
    <property type="match status" value="1"/>
</dbReference>
<gene>
    <name evidence="1" type="ORF">IV74_GL002089</name>
</gene>
<dbReference type="Proteomes" id="UP000051658">
    <property type="component" value="Unassembled WGS sequence"/>
</dbReference>
<dbReference type="AlphaFoldDB" id="A0A0R2HXE4"/>
<sequence length="95" mass="10880">MSEVVQKDKALAALMEDAERIYTLISSQKQHLCLAQCPAFEEVVDTQMYGFSREIAYASKIGIVSEDEGHRILSDLEKTLNDVYTEMYDEKKEQI</sequence>
<dbReference type="RefSeq" id="WP_034569300.1">
    <property type="nucleotide sequence ID" value="NZ_JQBS01000035.1"/>
</dbReference>
<dbReference type="InterPro" id="IPR036270">
    <property type="entry name" value="UPF0358_sf"/>
</dbReference>
<organism evidence="1 2">
    <name type="scientific">Carnobacterium divergens DSM 20623</name>
    <dbReference type="NCBI Taxonomy" id="1449336"/>
    <lineage>
        <taxon>Bacteria</taxon>
        <taxon>Bacillati</taxon>
        <taxon>Bacillota</taxon>
        <taxon>Bacilli</taxon>
        <taxon>Lactobacillales</taxon>
        <taxon>Carnobacteriaceae</taxon>
        <taxon>Carnobacterium</taxon>
    </lineage>
</organism>
<name>A0A0R2HXE4_CARDV</name>
<dbReference type="eggNOG" id="COG4838">
    <property type="taxonomic scope" value="Bacteria"/>
</dbReference>
<accession>A0A0R2HXE4</accession>